<comment type="caution">
    <text evidence="8">The sequence shown here is derived from an EMBL/GenBank/DDBJ whole genome shotgun (WGS) entry which is preliminary data.</text>
</comment>
<keyword evidence="2" id="KW-0560">Oxidoreductase</keyword>
<reference evidence="8" key="1">
    <citation type="submission" date="2021-11" db="EMBL/GenBank/DDBJ databases">
        <authorList>
            <consortium name="Genoscope - CEA"/>
            <person name="William W."/>
        </authorList>
    </citation>
    <scope>NUCLEOTIDE SEQUENCE</scope>
</reference>
<dbReference type="PROSITE" id="PS51184">
    <property type="entry name" value="JMJC"/>
    <property type="match status" value="1"/>
</dbReference>
<keyword evidence="4" id="KW-0805">Transcription regulation</keyword>
<dbReference type="SUPFAM" id="SSF51197">
    <property type="entry name" value="Clavaminate synthase-like"/>
    <property type="match status" value="1"/>
</dbReference>
<dbReference type="Proteomes" id="UP000789595">
    <property type="component" value="Unassembled WGS sequence"/>
</dbReference>
<keyword evidence="5" id="KW-0804">Transcription</keyword>
<dbReference type="Gene3D" id="2.60.120.650">
    <property type="entry name" value="Cupin"/>
    <property type="match status" value="1"/>
</dbReference>
<name>A0A8J2SY33_9STRA</name>
<evidence type="ECO:0000313" key="8">
    <source>
        <dbReference type="EMBL" id="CAH0378591.1"/>
    </source>
</evidence>
<accession>A0A8J2SY33</accession>
<feature type="compositionally biased region" description="Low complexity" evidence="6">
    <location>
        <begin position="653"/>
        <end position="662"/>
    </location>
</feature>
<keyword evidence="3" id="KW-0408">Iron</keyword>
<feature type="domain" description="JmjC" evidence="7">
    <location>
        <begin position="199"/>
        <end position="344"/>
    </location>
</feature>
<dbReference type="Pfam" id="PF02373">
    <property type="entry name" value="JmjC"/>
    <property type="match status" value="1"/>
</dbReference>
<keyword evidence="9" id="KW-1185">Reference proteome</keyword>
<dbReference type="InterPro" id="IPR050690">
    <property type="entry name" value="JHDM1_Histone_Demethylase"/>
</dbReference>
<dbReference type="SMART" id="SM00558">
    <property type="entry name" value="JmjC"/>
    <property type="match status" value="1"/>
</dbReference>
<dbReference type="EMBL" id="CAKKNE010000006">
    <property type="protein sequence ID" value="CAH0378591.1"/>
    <property type="molecule type" value="Genomic_DNA"/>
</dbReference>
<dbReference type="AlphaFoldDB" id="A0A8J2SY33"/>
<evidence type="ECO:0000256" key="1">
    <source>
        <dbReference type="ARBA" id="ARBA00022723"/>
    </source>
</evidence>
<dbReference type="OrthoDB" id="5876800at2759"/>
<evidence type="ECO:0000256" key="3">
    <source>
        <dbReference type="ARBA" id="ARBA00023004"/>
    </source>
</evidence>
<evidence type="ECO:0000256" key="6">
    <source>
        <dbReference type="SAM" id="MobiDB-lite"/>
    </source>
</evidence>
<evidence type="ECO:0000256" key="2">
    <source>
        <dbReference type="ARBA" id="ARBA00023002"/>
    </source>
</evidence>
<evidence type="ECO:0000256" key="5">
    <source>
        <dbReference type="ARBA" id="ARBA00023163"/>
    </source>
</evidence>
<evidence type="ECO:0000256" key="4">
    <source>
        <dbReference type="ARBA" id="ARBA00023015"/>
    </source>
</evidence>
<proteinExistence type="predicted"/>
<feature type="region of interest" description="Disordered" evidence="6">
    <location>
        <begin position="638"/>
        <end position="693"/>
    </location>
</feature>
<feature type="compositionally biased region" description="Pro residues" evidence="6">
    <location>
        <begin position="663"/>
        <end position="672"/>
    </location>
</feature>
<dbReference type="InterPro" id="IPR003347">
    <property type="entry name" value="JmjC_dom"/>
</dbReference>
<sequence>MPARKQGLRARAQRHAAVGDDGKLLFDHPAFKDLLDSHATCSSPHVEKETVTVDDARNGFDVPVIVRKPHKANLGLRMPKPSLSPRDVANATCPKSLIPILDVKLQTSQKRASLDEWCQYWERTPRAKVLNVISLEITGTVLGAQVKAPDFVDEVDWSATAWPADAPPSTFKHEGCGCDGGKRIPTLVTARRMLGLEPLTKGDEEEGDKVQHKNSARLLSPPRVRKYVLMSVAGSFTDFHVDFGGTSVWYHVLRGAKRMYLAPPTEKNLDAFKRWTRGSQREKTFAEYLTGKVCAVDLHEGDTLIIPSGWIHAVYTPVDSMVFGGNFLTMSHVPSQLRICSVEDSLDVAPEARFPNNGAVMWYALLRAADALNESLAFDADDHSERAWAAFRRAPSTIAERSGLKLLASFLRKTLQSSKFAAGVTAPPDEIADVCTYATLDAVDAMLKGERCVDVVQKGVLIKGVSTLGLSAATLRCNVRVPQRFHPDNRASLMEAGGARRRKPGELKRRAAAVAGRFVAACAAAARAEDAEPWQERAERRRVERERAAAHAVARAAAAALEMPPLPPLKKPRSAYLRLPPFVEAGETVDVPLPPSLLTARRRRQGPATTRVVVPADALPHRVMKVLVPADDMDVVVGAPAPAPPPTVEEIRAAYQREQAAAPRPPPRPAPPPREKSARQQARKRARAVTQDS</sequence>
<protein>
    <recommendedName>
        <fullName evidence="7">JmjC domain-containing protein</fullName>
    </recommendedName>
</protein>
<evidence type="ECO:0000313" key="9">
    <source>
        <dbReference type="Proteomes" id="UP000789595"/>
    </source>
</evidence>
<dbReference type="GO" id="GO:0016491">
    <property type="term" value="F:oxidoreductase activity"/>
    <property type="evidence" value="ECO:0007669"/>
    <property type="project" value="UniProtKB-KW"/>
</dbReference>
<keyword evidence="1" id="KW-0479">Metal-binding</keyword>
<evidence type="ECO:0000259" key="7">
    <source>
        <dbReference type="PROSITE" id="PS51184"/>
    </source>
</evidence>
<gene>
    <name evidence="8" type="ORF">PECAL_6P01820</name>
</gene>
<dbReference type="PANTHER" id="PTHR23123">
    <property type="entry name" value="PHD/F-BOX CONTAINING PROTEIN"/>
    <property type="match status" value="1"/>
</dbReference>
<organism evidence="8 9">
    <name type="scientific">Pelagomonas calceolata</name>
    <dbReference type="NCBI Taxonomy" id="35677"/>
    <lineage>
        <taxon>Eukaryota</taxon>
        <taxon>Sar</taxon>
        <taxon>Stramenopiles</taxon>
        <taxon>Ochrophyta</taxon>
        <taxon>Pelagophyceae</taxon>
        <taxon>Pelagomonadales</taxon>
        <taxon>Pelagomonadaceae</taxon>
        <taxon>Pelagomonas</taxon>
    </lineage>
</organism>
<dbReference type="GO" id="GO:0046872">
    <property type="term" value="F:metal ion binding"/>
    <property type="evidence" value="ECO:0007669"/>
    <property type="project" value="UniProtKB-KW"/>
</dbReference>